<gene>
    <name evidence="1" type="primary">gag-pol_35</name>
    <name evidence="1" type="ORF">CM83_4175</name>
</gene>
<organism evidence="1">
    <name type="scientific">Lygus hesperus</name>
    <name type="common">Western plant bug</name>
    <dbReference type="NCBI Taxonomy" id="30085"/>
    <lineage>
        <taxon>Eukaryota</taxon>
        <taxon>Metazoa</taxon>
        <taxon>Ecdysozoa</taxon>
        <taxon>Arthropoda</taxon>
        <taxon>Hexapoda</taxon>
        <taxon>Insecta</taxon>
        <taxon>Pterygota</taxon>
        <taxon>Neoptera</taxon>
        <taxon>Paraneoptera</taxon>
        <taxon>Hemiptera</taxon>
        <taxon>Heteroptera</taxon>
        <taxon>Panheteroptera</taxon>
        <taxon>Cimicomorpha</taxon>
        <taxon>Miridae</taxon>
        <taxon>Mirini</taxon>
        <taxon>Lygus</taxon>
    </lineage>
</organism>
<dbReference type="InterPro" id="IPR008916">
    <property type="entry name" value="Retrov_capsid_C"/>
</dbReference>
<protein>
    <submittedName>
        <fullName evidence="1">Gag-Pol polyprotein</fullName>
    </submittedName>
</protein>
<feature type="non-terminal residue" evidence="1">
    <location>
        <position position="193"/>
    </location>
</feature>
<reference evidence="1" key="2">
    <citation type="submission" date="2014-07" db="EMBL/GenBank/DDBJ databases">
        <authorList>
            <person name="Hull J."/>
        </authorList>
    </citation>
    <scope>NUCLEOTIDE SEQUENCE</scope>
</reference>
<name>A0A0A9Y0R3_LYGHE</name>
<dbReference type="PANTHER" id="PTHR33198:SF20">
    <property type="entry name" value="RETROTRANSPOSON GAG DOMAIN-CONTAINING PROTEIN"/>
    <property type="match status" value="1"/>
</dbReference>
<dbReference type="EMBL" id="GBHO01018896">
    <property type="protein sequence ID" value="JAG24708.1"/>
    <property type="molecule type" value="Transcribed_RNA"/>
</dbReference>
<sequence length="193" mass="21850">NLLGSEALRVYNAITTLADENETIDGILEVLKAHCTPKRNEVMCLFRFLSRKQSPSEPFDAFYAKLRELVEPCEFGKQEEKLLRTQIILGLNTNESRQRLLREDPSLAKVVQFCQSVEAADKNLRVIAEKQATTSNPDLQLNAVVMKNDPLKFRQGPQPVASTRQPFMPGRGMPVLNNRMCPQCGYFHTSSRP</sequence>
<accession>A0A0A9Y0R3</accession>
<evidence type="ECO:0000313" key="1">
    <source>
        <dbReference type="EMBL" id="JAG24708.1"/>
    </source>
</evidence>
<proteinExistence type="predicted"/>
<dbReference type="PANTHER" id="PTHR33198">
    <property type="entry name" value="ANK_REP_REGION DOMAIN-CONTAINING PROTEIN-RELATED"/>
    <property type="match status" value="1"/>
</dbReference>
<dbReference type="Gene3D" id="1.10.1200.30">
    <property type="match status" value="1"/>
</dbReference>
<feature type="non-terminal residue" evidence="1">
    <location>
        <position position="1"/>
    </location>
</feature>
<reference evidence="1" key="1">
    <citation type="journal article" date="2014" name="PLoS ONE">
        <title>Transcriptome-Based Identification of ABC Transporters in the Western Tarnished Plant Bug Lygus hesperus.</title>
        <authorList>
            <person name="Hull J.J."/>
            <person name="Chaney K."/>
            <person name="Geib S.M."/>
            <person name="Fabrick J.A."/>
            <person name="Brent C.S."/>
            <person name="Walsh D."/>
            <person name="Lavine L.C."/>
        </authorList>
    </citation>
    <scope>NUCLEOTIDE SEQUENCE</scope>
</reference>
<dbReference type="AlphaFoldDB" id="A0A0A9Y0R3"/>